<dbReference type="InterPro" id="IPR050920">
    <property type="entry name" value="Nematode_rcpt-like_delta"/>
</dbReference>
<dbReference type="Proteomes" id="UP000005239">
    <property type="component" value="Unassembled WGS sequence"/>
</dbReference>
<dbReference type="PANTHER" id="PTHR22945:SF40">
    <property type="entry name" value="SERPENTINE RECEPTOR, CLASS D (DELTA)-RELATED"/>
    <property type="match status" value="1"/>
</dbReference>
<proteinExistence type="inferred from homology"/>
<accession>A0A2A6B377</accession>
<dbReference type="EnsemblMetazoa" id="PPA32930.1">
    <property type="protein sequence ID" value="PPA32930.1"/>
    <property type="gene ID" value="WBGene00205790"/>
</dbReference>
<evidence type="ECO:0000256" key="1">
    <source>
        <dbReference type="ARBA" id="ARBA00004141"/>
    </source>
</evidence>
<dbReference type="OrthoDB" id="5821732at2759"/>
<dbReference type="Pfam" id="PF10317">
    <property type="entry name" value="7TM_GPCR_Srd"/>
    <property type="match status" value="1"/>
</dbReference>
<organism evidence="6 7">
    <name type="scientific">Pristionchus pacificus</name>
    <name type="common">Parasitic nematode worm</name>
    <dbReference type="NCBI Taxonomy" id="54126"/>
    <lineage>
        <taxon>Eukaryota</taxon>
        <taxon>Metazoa</taxon>
        <taxon>Ecdysozoa</taxon>
        <taxon>Nematoda</taxon>
        <taxon>Chromadorea</taxon>
        <taxon>Rhabditida</taxon>
        <taxon>Rhabditina</taxon>
        <taxon>Diplogasteromorpha</taxon>
        <taxon>Diplogasteroidea</taxon>
        <taxon>Neodiplogasteridae</taxon>
        <taxon>Pristionchus</taxon>
    </lineage>
</organism>
<evidence type="ECO:0000313" key="7">
    <source>
        <dbReference type="Proteomes" id="UP000005239"/>
    </source>
</evidence>
<sequence length="225" mass="24617">MLSSIEVAAVILHSCVAVSSIFFNLLLLVVVCRHTPKSLSTFAITIKFHALADLAVTLGGSASVLRLIPINWAVAAFFYGPCGHFGMKTCHMAFTLMLGGIEIALCSVLASLIFRLMVIHGRMSTARQACMLICIISLPMPTVVIAAYCNLSYDTSAIRNLMNKVHPEYDANSHMLTTQAMLPLIPSFAIISYFLGFFNVIHDPVLEFMAFLVSKLFLLIINSLL</sequence>
<comment type="subcellular location">
    <subcellularLocation>
        <location evidence="1">Membrane</location>
        <topology evidence="1">Multi-pass membrane protein</topology>
    </subcellularLocation>
</comment>
<keyword evidence="3" id="KW-0812">Transmembrane</keyword>
<dbReference type="AlphaFoldDB" id="A0A2A6B377"/>
<reference evidence="6" key="2">
    <citation type="submission" date="2022-06" db="UniProtKB">
        <authorList>
            <consortium name="EnsemblMetazoa"/>
        </authorList>
    </citation>
    <scope>IDENTIFICATION</scope>
    <source>
        <strain evidence="6">PS312</strain>
    </source>
</reference>
<keyword evidence="5" id="KW-0472">Membrane</keyword>
<evidence type="ECO:0000256" key="2">
    <source>
        <dbReference type="ARBA" id="ARBA00009166"/>
    </source>
</evidence>
<accession>A0A8R1YPU3</accession>
<dbReference type="InterPro" id="IPR019421">
    <property type="entry name" value="7TM_GPCR_serpentine_rcpt_Srd"/>
</dbReference>
<evidence type="ECO:0000256" key="5">
    <source>
        <dbReference type="ARBA" id="ARBA00023136"/>
    </source>
</evidence>
<evidence type="ECO:0000313" key="6">
    <source>
        <dbReference type="EnsemblMetazoa" id="PPA32930.1"/>
    </source>
</evidence>
<evidence type="ECO:0000256" key="4">
    <source>
        <dbReference type="ARBA" id="ARBA00022989"/>
    </source>
</evidence>
<name>A0A2A6B377_PRIPA</name>
<gene>
    <name evidence="6" type="primary">WBGene00205790</name>
</gene>
<keyword evidence="7" id="KW-1185">Reference proteome</keyword>
<evidence type="ECO:0000256" key="3">
    <source>
        <dbReference type="ARBA" id="ARBA00022692"/>
    </source>
</evidence>
<reference evidence="7" key="1">
    <citation type="journal article" date="2008" name="Nat. Genet.">
        <title>The Pristionchus pacificus genome provides a unique perspective on nematode lifestyle and parasitism.</title>
        <authorList>
            <person name="Dieterich C."/>
            <person name="Clifton S.W."/>
            <person name="Schuster L.N."/>
            <person name="Chinwalla A."/>
            <person name="Delehaunty K."/>
            <person name="Dinkelacker I."/>
            <person name="Fulton L."/>
            <person name="Fulton R."/>
            <person name="Godfrey J."/>
            <person name="Minx P."/>
            <person name="Mitreva M."/>
            <person name="Roeseler W."/>
            <person name="Tian H."/>
            <person name="Witte H."/>
            <person name="Yang S.P."/>
            <person name="Wilson R.K."/>
            <person name="Sommer R.J."/>
        </authorList>
    </citation>
    <scope>NUCLEOTIDE SEQUENCE [LARGE SCALE GENOMIC DNA]</scope>
    <source>
        <strain evidence="7">PS312</strain>
    </source>
</reference>
<dbReference type="GO" id="GO:0016020">
    <property type="term" value="C:membrane"/>
    <property type="evidence" value="ECO:0007669"/>
    <property type="project" value="UniProtKB-SubCell"/>
</dbReference>
<keyword evidence="4" id="KW-1133">Transmembrane helix</keyword>
<protein>
    <submittedName>
        <fullName evidence="6">G protein-coupled receptor</fullName>
    </submittedName>
</protein>
<dbReference type="PANTHER" id="PTHR22945">
    <property type="entry name" value="SERPENTINE RECEPTOR, CLASS D DELTA"/>
    <property type="match status" value="1"/>
</dbReference>
<comment type="similarity">
    <text evidence="2">Belongs to the nematode receptor-like protein srd family.</text>
</comment>